<keyword evidence="4" id="KW-1185">Reference proteome</keyword>
<feature type="compositionally biased region" description="Acidic residues" evidence="1">
    <location>
        <begin position="222"/>
        <end position="240"/>
    </location>
</feature>
<keyword evidence="2" id="KW-0732">Signal</keyword>
<dbReference type="Proteomes" id="UP000594262">
    <property type="component" value="Unplaced"/>
</dbReference>
<feature type="chain" id="PRO_5029824907" evidence="2">
    <location>
        <begin position="21"/>
        <end position="382"/>
    </location>
</feature>
<sequence length="382" mass="43734">MVGSMKCLFLIICCLVLLEACVDSPGKDCWEGMRKRSPPRHSRCCRLSRRYKTLFKRRDRQKRQCQRVVVALNSKVDGLKEALNDQQIVVRVIPADTQQPTVGQLVEIRDRTVALLNNAQFRNRTTSIPPLTTTTTTSQTTRRTKYPTTTTTTLKTTRPTKYPTTTTTTQKNTRYPTTTTRTTPTLPSPSDLWYSVPKYKLMDDTDSYIDSSDEFIKELFEGEEQTSDEEENEEEDFNEDDERKRRRRMTQTSRRTCPTPRQSLYTIPNLPPGTTSTFLSTRESLDAIGSILVRSCAECHYQINLPDGYYPREHRHVICPPAKVNCFAGIGKCAKNEVLMTIFKDTDNDSTRFDWDSKVNIIFNKGCGCQMLADYSFIGDGN</sequence>
<protein>
    <submittedName>
        <fullName evidence="3">Uncharacterized protein</fullName>
    </submittedName>
</protein>
<evidence type="ECO:0000313" key="4">
    <source>
        <dbReference type="Proteomes" id="UP000594262"/>
    </source>
</evidence>
<accession>A0A7M5XFS5</accession>
<feature type="region of interest" description="Disordered" evidence="1">
    <location>
        <begin position="222"/>
        <end position="263"/>
    </location>
</feature>
<dbReference type="GeneID" id="136823570"/>
<dbReference type="InterPro" id="IPR029034">
    <property type="entry name" value="Cystine-knot_cytokine"/>
</dbReference>
<organism evidence="3 4">
    <name type="scientific">Clytia hemisphaerica</name>
    <dbReference type="NCBI Taxonomy" id="252671"/>
    <lineage>
        <taxon>Eukaryota</taxon>
        <taxon>Metazoa</taxon>
        <taxon>Cnidaria</taxon>
        <taxon>Hydrozoa</taxon>
        <taxon>Hydroidolina</taxon>
        <taxon>Leptothecata</taxon>
        <taxon>Obeliida</taxon>
        <taxon>Clytiidae</taxon>
        <taxon>Clytia</taxon>
    </lineage>
</organism>
<dbReference type="SUPFAM" id="SSF57501">
    <property type="entry name" value="Cystine-knot cytokines"/>
    <property type="match status" value="1"/>
</dbReference>
<dbReference type="RefSeq" id="XP_066935856.1">
    <property type="nucleotide sequence ID" value="XM_067079755.1"/>
</dbReference>
<name>A0A7M5XFS5_9CNID</name>
<evidence type="ECO:0000256" key="2">
    <source>
        <dbReference type="SAM" id="SignalP"/>
    </source>
</evidence>
<feature type="region of interest" description="Disordered" evidence="1">
    <location>
        <begin position="125"/>
        <end position="188"/>
    </location>
</feature>
<feature type="signal peptide" evidence="2">
    <location>
        <begin position="1"/>
        <end position="20"/>
    </location>
</feature>
<reference evidence="3" key="1">
    <citation type="submission" date="2021-01" db="UniProtKB">
        <authorList>
            <consortium name="EnsemblMetazoa"/>
        </authorList>
    </citation>
    <scope>IDENTIFICATION</scope>
</reference>
<proteinExistence type="predicted"/>
<dbReference type="AlphaFoldDB" id="A0A7M5XFS5"/>
<evidence type="ECO:0000256" key="1">
    <source>
        <dbReference type="SAM" id="MobiDB-lite"/>
    </source>
</evidence>
<evidence type="ECO:0000313" key="3">
    <source>
        <dbReference type="EnsemblMetazoa" id="CLYHEMP022832.1"/>
    </source>
</evidence>
<dbReference type="EnsemblMetazoa" id="CLYHEMT022832.1">
    <property type="protein sequence ID" value="CLYHEMP022832.1"/>
    <property type="gene ID" value="CLYHEMG022832"/>
</dbReference>